<dbReference type="PROSITE" id="PS51175">
    <property type="entry name" value="CBM6"/>
    <property type="match status" value="1"/>
</dbReference>
<protein>
    <submittedName>
        <fullName evidence="6">Carbohydrate-binding protein</fullName>
    </submittedName>
</protein>
<feature type="region of interest" description="Disordered" evidence="3">
    <location>
        <begin position="318"/>
        <end position="338"/>
    </location>
</feature>
<dbReference type="Gene3D" id="2.60.120.260">
    <property type="entry name" value="Galactose-binding domain-like"/>
    <property type="match status" value="1"/>
</dbReference>
<evidence type="ECO:0000259" key="5">
    <source>
        <dbReference type="PROSITE" id="PS51762"/>
    </source>
</evidence>
<organism evidence="6 7">
    <name type="scientific">Planosporangium thailandense</name>
    <dbReference type="NCBI Taxonomy" id="765197"/>
    <lineage>
        <taxon>Bacteria</taxon>
        <taxon>Bacillati</taxon>
        <taxon>Actinomycetota</taxon>
        <taxon>Actinomycetes</taxon>
        <taxon>Micromonosporales</taxon>
        <taxon>Micromonosporaceae</taxon>
        <taxon>Planosporangium</taxon>
    </lineage>
</organism>
<proteinExistence type="inferred from homology"/>
<keyword evidence="2" id="KW-0732">Signal</keyword>
<evidence type="ECO:0000259" key="4">
    <source>
        <dbReference type="PROSITE" id="PS51175"/>
    </source>
</evidence>
<evidence type="ECO:0000313" key="6">
    <source>
        <dbReference type="EMBL" id="NJC70982.1"/>
    </source>
</evidence>
<dbReference type="EMBL" id="JAATVY010000009">
    <property type="protein sequence ID" value="NJC70982.1"/>
    <property type="molecule type" value="Genomic_DNA"/>
</dbReference>
<comment type="caution">
    <text evidence="6">The sequence shown here is derived from an EMBL/GenBank/DDBJ whole genome shotgun (WGS) entry which is preliminary data.</text>
</comment>
<keyword evidence="7" id="KW-1185">Reference proteome</keyword>
<dbReference type="PANTHER" id="PTHR10963">
    <property type="entry name" value="GLYCOSYL HYDROLASE-RELATED"/>
    <property type="match status" value="1"/>
</dbReference>
<dbReference type="InterPro" id="IPR008979">
    <property type="entry name" value="Galactose-bd-like_sf"/>
</dbReference>
<reference evidence="6 7" key="1">
    <citation type="submission" date="2020-03" db="EMBL/GenBank/DDBJ databases">
        <title>WGS of the type strain of Planosporangium spp.</title>
        <authorList>
            <person name="Thawai C."/>
        </authorList>
    </citation>
    <scope>NUCLEOTIDE SEQUENCE [LARGE SCALE GENOMIC DNA]</scope>
    <source>
        <strain evidence="6 7">TBRC 5610</strain>
    </source>
</reference>
<dbReference type="Pfam" id="PF03422">
    <property type="entry name" value="CBM_6"/>
    <property type="match status" value="1"/>
</dbReference>
<feature type="domain" description="GH16" evidence="5">
    <location>
        <begin position="38"/>
        <end position="320"/>
    </location>
</feature>
<dbReference type="InterPro" id="IPR050546">
    <property type="entry name" value="Glycosyl_Hydrlase_16"/>
</dbReference>
<dbReference type="SMART" id="SM00606">
    <property type="entry name" value="CBD_IV"/>
    <property type="match status" value="1"/>
</dbReference>
<dbReference type="CDD" id="cd02182">
    <property type="entry name" value="GH16_Strep_laminarinase_like"/>
    <property type="match status" value="1"/>
</dbReference>
<dbReference type="InterPro" id="IPR013320">
    <property type="entry name" value="ConA-like_dom_sf"/>
</dbReference>
<dbReference type="PROSITE" id="PS51762">
    <property type="entry name" value="GH16_2"/>
    <property type="match status" value="1"/>
</dbReference>
<dbReference type="Pfam" id="PF26113">
    <property type="entry name" value="GH16_XgeA"/>
    <property type="match status" value="1"/>
</dbReference>
<feature type="compositionally biased region" description="Pro residues" evidence="3">
    <location>
        <begin position="323"/>
        <end position="332"/>
    </location>
</feature>
<evidence type="ECO:0000256" key="2">
    <source>
        <dbReference type="ARBA" id="ARBA00022729"/>
    </source>
</evidence>
<dbReference type="InterPro" id="IPR000757">
    <property type="entry name" value="Beta-glucanase-like"/>
</dbReference>
<dbReference type="PANTHER" id="PTHR10963:SF55">
    <property type="entry name" value="GLYCOSIDE HYDROLASE FAMILY 16 PROTEIN"/>
    <property type="match status" value="1"/>
</dbReference>
<dbReference type="RefSeq" id="WP_167925894.1">
    <property type="nucleotide sequence ID" value="NZ_JAATVY010000009.1"/>
</dbReference>
<dbReference type="Proteomes" id="UP000722989">
    <property type="component" value="Unassembled WGS sequence"/>
</dbReference>
<evidence type="ECO:0000256" key="3">
    <source>
        <dbReference type="SAM" id="MobiDB-lite"/>
    </source>
</evidence>
<dbReference type="InterPro" id="IPR005084">
    <property type="entry name" value="CBM6"/>
</dbReference>
<dbReference type="SUPFAM" id="SSF49899">
    <property type="entry name" value="Concanavalin A-like lectins/glucanases"/>
    <property type="match status" value="1"/>
</dbReference>
<feature type="domain" description="CBM6" evidence="4">
    <location>
        <begin position="339"/>
        <end position="469"/>
    </location>
</feature>
<gene>
    <name evidence="6" type="ORF">HC031_14845</name>
</gene>
<accession>A0ABX0XY59</accession>
<dbReference type="Gene3D" id="2.60.120.200">
    <property type="match status" value="1"/>
</dbReference>
<name>A0ABX0XY59_9ACTN</name>
<dbReference type="CDD" id="cd04084">
    <property type="entry name" value="CBM6_xylanase-like"/>
    <property type="match status" value="1"/>
</dbReference>
<evidence type="ECO:0000313" key="7">
    <source>
        <dbReference type="Proteomes" id="UP000722989"/>
    </source>
</evidence>
<sequence length="470" mass="48917">MNSSAHALSRSRRPAFRLLVVAAVVLVAAASWLTTRISARAAVPPPAAGWNLAFSDDFNGPANTGLNRSDWLYDLGHGYPGGAPNWGTGEIEETTDSTANVYQDGAGHLAIKPIRDAAGNWTSGRIETQRTDFAAPPGGKLRVEASIQQPNVSGAAAAGYWPAFWMLGDAARPNGAAGWPGIGEIDILEDINGRSSEFATLHCGVAPGGPCNEFNGIGSGERPCGGCQTGFHTYAMEYDRSVSPEQIRWYLDGNNFFTINATQVDATTWNNATHHGFFVIMNVAMGGGFPDAFGGGPTGATQSGVPMLVDYVAVYTSGGGGSTPPPPPPPPGNGRDAYSTIQAEDFDAQSGTQTEATSDAGGGSDVGWIANGDWLQFNNVNFGTNAAHQFSARVAAGAAGGVSGLVEVRLDSRANAPIGSFAIANTGGWQSWRTVPANIAAVTGTHTVFLTFSSGQPADFVNVNWFTFGH</sequence>
<dbReference type="InterPro" id="IPR006584">
    <property type="entry name" value="Cellulose-bd_IV"/>
</dbReference>
<evidence type="ECO:0000256" key="1">
    <source>
        <dbReference type="ARBA" id="ARBA00006865"/>
    </source>
</evidence>
<comment type="similarity">
    <text evidence="1">Belongs to the glycosyl hydrolase 16 family.</text>
</comment>
<dbReference type="SUPFAM" id="SSF49785">
    <property type="entry name" value="Galactose-binding domain-like"/>
    <property type="match status" value="1"/>
</dbReference>